<organism evidence="3 4">
    <name type="scientific">Paenibacillus hemerocallicola</name>
    <dbReference type="NCBI Taxonomy" id="1172614"/>
    <lineage>
        <taxon>Bacteria</taxon>
        <taxon>Bacillati</taxon>
        <taxon>Bacillota</taxon>
        <taxon>Bacilli</taxon>
        <taxon>Bacillales</taxon>
        <taxon>Paenibacillaceae</taxon>
        <taxon>Paenibacillus</taxon>
    </lineage>
</organism>
<comment type="caution">
    <text evidence="3">The sequence shown here is derived from an EMBL/GenBank/DDBJ whole genome shotgun (WGS) entry which is preliminary data.</text>
</comment>
<evidence type="ECO:0000313" key="3">
    <source>
        <dbReference type="EMBL" id="TNJ67887.1"/>
    </source>
</evidence>
<dbReference type="Pfam" id="PF13439">
    <property type="entry name" value="Glyco_transf_4"/>
    <property type="match status" value="1"/>
</dbReference>
<evidence type="ECO:0000259" key="1">
    <source>
        <dbReference type="Pfam" id="PF00534"/>
    </source>
</evidence>
<dbReference type="PANTHER" id="PTHR45947">
    <property type="entry name" value="SULFOQUINOVOSYL TRANSFERASE SQD2"/>
    <property type="match status" value="1"/>
</dbReference>
<protein>
    <submittedName>
        <fullName evidence="3">Glycosyltransferase family 4 protein</fullName>
    </submittedName>
</protein>
<gene>
    <name evidence="3" type="ORF">FE784_01710</name>
</gene>
<dbReference type="InterPro" id="IPR050194">
    <property type="entry name" value="Glycosyltransferase_grp1"/>
</dbReference>
<feature type="domain" description="Glycosyltransferase subfamily 4-like N-terminal" evidence="2">
    <location>
        <begin position="32"/>
        <end position="180"/>
    </location>
</feature>
<name>A0A5C4TH36_9BACL</name>
<dbReference type="GO" id="GO:0016757">
    <property type="term" value="F:glycosyltransferase activity"/>
    <property type="evidence" value="ECO:0007669"/>
    <property type="project" value="InterPro"/>
</dbReference>
<dbReference type="AlphaFoldDB" id="A0A5C4TH36"/>
<dbReference type="Proteomes" id="UP000307943">
    <property type="component" value="Unassembled WGS sequence"/>
</dbReference>
<sequence length="383" mass="41670">MGNRSWKRSEIVNIAIIAPGEIPVPPRVGGSVEHCIAEIAKRMATAHRVKVYSRKSPGYAAETRKGGLTIVRVPGGKGGRYLGSVLRSIGGQTFDWIQIDNRPSFLPTVRKRFPRARIAVFLHSTTFVTPPNASIGKASRLLSHANLIVANSRSLASRLRSLFPSLKHKVRHVPLGVDLSEFRPPSPGQRSAVRSAYGATGSFAVLFAGRLVPKKGVPVLVKAMEHVRRSVPSAKLYIAGGAGKRAYVSRLKRMAAASRVPVRFLGYVSRKRMPSMYWLADCFVCPSQGHEAFGLVNVEAMASGTPCVASRNGGIREVVKHGRTGRLVARYRSPQAFAEQIKAVARDRGSASAMALRARRDVVSRFGWSSTAARLARIYRAGK</sequence>
<evidence type="ECO:0000313" key="4">
    <source>
        <dbReference type="Proteomes" id="UP000307943"/>
    </source>
</evidence>
<dbReference type="CDD" id="cd03801">
    <property type="entry name" value="GT4_PimA-like"/>
    <property type="match status" value="1"/>
</dbReference>
<reference evidence="3 4" key="1">
    <citation type="submission" date="2019-05" db="EMBL/GenBank/DDBJ databases">
        <title>We sequenced the genome of Paenibacillus hemerocallicola KCTC 33185 for further insight into its adaptation and study the phylogeny of Paenibacillus.</title>
        <authorList>
            <person name="Narsing Rao M.P."/>
        </authorList>
    </citation>
    <scope>NUCLEOTIDE SEQUENCE [LARGE SCALE GENOMIC DNA]</scope>
    <source>
        <strain evidence="3 4">KCTC 33185</strain>
    </source>
</reference>
<dbReference type="EMBL" id="VDCQ01000002">
    <property type="protein sequence ID" value="TNJ67887.1"/>
    <property type="molecule type" value="Genomic_DNA"/>
</dbReference>
<feature type="domain" description="Glycosyl transferase family 1" evidence="1">
    <location>
        <begin position="201"/>
        <end position="360"/>
    </location>
</feature>
<keyword evidence="3" id="KW-0808">Transferase</keyword>
<dbReference type="PANTHER" id="PTHR45947:SF3">
    <property type="entry name" value="SULFOQUINOVOSYL TRANSFERASE SQD2"/>
    <property type="match status" value="1"/>
</dbReference>
<dbReference type="Pfam" id="PF00534">
    <property type="entry name" value="Glycos_transf_1"/>
    <property type="match status" value="1"/>
</dbReference>
<dbReference type="Gene3D" id="3.40.50.2000">
    <property type="entry name" value="Glycogen Phosphorylase B"/>
    <property type="match status" value="2"/>
</dbReference>
<proteinExistence type="predicted"/>
<keyword evidence="4" id="KW-1185">Reference proteome</keyword>
<evidence type="ECO:0000259" key="2">
    <source>
        <dbReference type="Pfam" id="PF13439"/>
    </source>
</evidence>
<dbReference type="InterPro" id="IPR001296">
    <property type="entry name" value="Glyco_trans_1"/>
</dbReference>
<dbReference type="OrthoDB" id="139410at2"/>
<dbReference type="SUPFAM" id="SSF53756">
    <property type="entry name" value="UDP-Glycosyltransferase/glycogen phosphorylase"/>
    <property type="match status" value="1"/>
</dbReference>
<accession>A0A5C4TH36</accession>
<dbReference type="InterPro" id="IPR028098">
    <property type="entry name" value="Glyco_trans_4-like_N"/>
</dbReference>